<dbReference type="InterPro" id="IPR036821">
    <property type="entry name" value="Peptide_deformylase_sf"/>
</dbReference>
<evidence type="ECO:0000256" key="1">
    <source>
        <dbReference type="SAM" id="MobiDB-lite"/>
    </source>
</evidence>
<feature type="compositionally biased region" description="Basic residues" evidence="1">
    <location>
        <begin position="88"/>
        <end position="105"/>
    </location>
</feature>
<feature type="region of interest" description="Disordered" evidence="1">
    <location>
        <begin position="185"/>
        <end position="219"/>
    </location>
</feature>
<feature type="compositionally biased region" description="Basic and acidic residues" evidence="1">
    <location>
        <begin position="123"/>
        <end position="138"/>
    </location>
</feature>
<dbReference type="Proteomes" id="UP000238312">
    <property type="component" value="Unassembled WGS sequence"/>
</dbReference>
<feature type="compositionally biased region" description="Basic residues" evidence="1">
    <location>
        <begin position="210"/>
        <end position="219"/>
    </location>
</feature>
<dbReference type="AlphaFoldDB" id="A0A2T0MNM6"/>
<protein>
    <submittedName>
        <fullName evidence="2">Uncharacterized protein</fullName>
    </submittedName>
</protein>
<evidence type="ECO:0000313" key="3">
    <source>
        <dbReference type="Proteomes" id="UP000238312"/>
    </source>
</evidence>
<sequence length="293" mass="31980">MQGLLAHVLGELSDHGGVATRRTRRRPRRAERVSRSTVSGTGPNGPSHAGAGLVPGEPGPRELPPAGQRGPGGVVARRIRRLADPRRQRAARHHPARRQHARARTGSRPACGGRAGHRRRRARGDDARPANRRPRQDNARITGTCPETDEQYEGCLSFFDVRGMGPRPLTLEVEHTTLDGRQKITAFPYGFTGPGRPRDRPPSRPPVHQSHARWRQAHARRGVLRHRAAPAQGPLRSGVPIGRILADAVVRATRLSLRSPQTAKDLIRSQVFGLTPAFVGRLMRGEVGAAGQL</sequence>
<feature type="region of interest" description="Disordered" evidence="1">
    <location>
        <begin position="1"/>
        <end position="146"/>
    </location>
</feature>
<name>A0A2T0MNM6_9ACTN</name>
<proteinExistence type="predicted"/>
<evidence type="ECO:0000313" key="2">
    <source>
        <dbReference type="EMBL" id="PRX59585.1"/>
    </source>
</evidence>
<accession>A0A2T0MNM6</accession>
<gene>
    <name evidence="2" type="ORF">B0I32_11928</name>
</gene>
<reference evidence="2 3" key="1">
    <citation type="submission" date="2018-03" db="EMBL/GenBank/DDBJ databases">
        <title>Genomic Encyclopedia of Type Strains, Phase III (KMG-III): the genomes of soil and plant-associated and newly described type strains.</title>
        <authorList>
            <person name="Whitman W."/>
        </authorList>
    </citation>
    <scope>NUCLEOTIDE SEQUENCE [LARGE SCALE GENOMIC DNA]</scope>
    <source>
        <strain evidence="2 3">CGMCC 4.7104</strain>
    </source>
</reference>
<dbReference type="SUPFAM" id="SSF56420">
    <property type="entry name" value="Peptide deformylase"/>
    <property type="match status" value="1"/>
</dbReference>
<organism evidence="2 3">
    <name type="scientific">Nonomuraea fuscirosea</name>
    <dbReference type="NCBI Taxonomy" id="1291556"/>
    <lineage>
        <taxon>Bacteria</taxon>
        <taxon>Bacillati</taxon>
        <taxon>Actinomycetota</taxon>
        <taxon>Actinomycetes</taxon>
        <taxon>Streptosporangiales</taxon>
        <taxon>Streptosporangiaceae</taxon>
        <taxon>Nonomuraea</taxon>
    </lineage>
</organism>
<comment type="caution">
    <text evidence="2">The sequence shown here is derived from an EMBL/GenBank/DDBJ whole genome shotgun (WGS) entry which is preliminary data.</text>
</comment>
<dbReference type="EMBL" id="PVNG01000019">
    <property type="protein sequence ID" value="PRX59585.1"/>
    <property type="molecule type" value="Genomic_DNA"/>
</dbReference>
<dbReference type="Gene3D" id="3.90.45.10">
    <property type="entry name" value="Peptide deformylase"/>
    <property type="match status" value="1"/>
</dbReference>
<keyword evidence="3" id="KW-1185">Reference proteome</keyword>